<keyword evidence="5" id="KW-0256">Endoplasmic reticulum</keyword>
<dbReference type="Proteomes" id="UP000653454">
    <property type="component" value="Unassembled WGS sequence"/>
</dbReference>
<dbReference type="PROSITE" id="PS50194">
    <property type="entry name" value="FILAMIN_REPEAT"/>
    <property type="match status" value="1"/>
</dbReference>
<dbReference type="PANTHER" id="PTHR12203">
    <property type="entry name" value="KDEL LYS-ASP-GLU-LEU CONTAINING - RELATED"/>
    <property type="match status" value="1"/>
</dbReference>
<feature type="repeat" description="Filamin" evidence="11">
    <location>
        <begin position="14"/>
        <end position="120"/>
    </location>
</feature>
<keyword evidence="4 13" id="KW-0732">Signal</keyword>
<dbReference type="PANTHER" id="PTHR12203:SF122">
    <property type="entry name" value="GLYCOSYL TRANSFERASE CAP10 DOMAIN-CONTAINING PROTEIN"/>
    <property type="match status" value="1"/>
</dbReference>
<keyword evidence="6" id="KW-0325">Glycoprotein</keyword>
<evidence type="ECO:0000256" key="3">
    <source>
        <dbReference type="ARBA" id="ARBA00022676"/>
    </source>
</evidence>
<organism evidence="15 16">
    <name type="scientific">Plutella xylostella</name>
    <name type="common">Diamondback moth</name>
    <name type="synonym">Plutella maculipennis</name>
    <dbReference type="NCBI Taxonomy" id="51655"/>
    <lineage>
        <taxon>Eukaryota</taxon>
        <taxon>Metazoa</taxon>
        <taxon>Ecdysozoa</taxon>
        <taxon>Arthropoda</taxon>
        <taxon>Hexapoda</taxon>
        <taxon>Insecta</taxon>
        <taxon>Pterygota</taxon>
        <taxon>Neoptera</taxon>
        <taxon>Endopterygota</taxon>
        <taxon>Lepidoptera</taxon>
        <taxon>Glossata</taxon>
        <taxon>Ditrysia</taxon>
        <taxon>Yponomeutoidea</taxon>
        <taxon>Plutellidae</taxon>
        <taxon>Plutella</taxon>
    </lineage>
</organism>
<dbReference type="InterPro" id="IPR017868">
    <property type="entry name" value="Filamin/ABP280_repeat-like"/>
</dbReference>
<dbReference type="Pfam" id="PF05686">
    <property type="entry name" value="Glyco_transf_90"/>
    <property type="match status" value="1"/>
</dbReference>
<evidence type="ECO:0000256" key="5">
    <source>
        <dbReference type="ARBA" id="ARBA00022824"/>
    </source>
</evidence>
<evidence type="ECO:0000256" key="6">
    <source>
        <dbReference type="ARBA" id="ARBA00023180"/>
    </source>
</evidence>
<protein>
    <submittedName>
        <fullName evidence="15">(diamondback moth) hypothetical protein</fullName>
    </submittedName>
</protein>
<evidence type="ECO:0000256" key="10">
    <source>
        <dbReference type="ARBA" id="ARBA00049246"/>
    </source>
</evidence>
<dbReference type="GO" id="GO:0005788">
    <property type="term" value="C:endoplasmic reticulum lumen"/>
    <property type="evidence" value="ECO:0007669"/>
    <property type="project" value="UniProtKB-SubCell"/>
</dbReference>
<evidence type="ECO:0000256" key="7">
    <source>
        <dbReference type="ARBA" id="ARBA00043952"/>
    </source>
</evidence>
<keyword evidence="16" id="KW-1185">Reference proteome</keyword>
<comment type="catalytic activity">
    <reaction evidence="10">
        <text>L-seryl-[EGF-like domain protein] + UDP-alpha-D-glucose = 3-O-(beta-D-glucosyl)-L-seryl-[EGF-like domain protein] + UDP + H(+)</text>
        <dbReference type="Rhea" id="RHEA:58116"/>
        <dbReference type="Rhea" id="RHEA-COMP:14610"/>
        <dbReference type="Rhea" id="RHEA-COMP:16010"/>
        <dbReference type="ChEBI" id="CHEBI:15378"/>
        <dbReference type="ChEBI" id="CHEBI:29999"/>
        <dbReference type="ChEBI" id="CHEBI:58223"/>
        <dbReference type="ChEBI" id="CHEBI:58885"/>
        <dbReference type="ChEBI" id="CHEBI:140576"/>
    </reaction>
</comment>
<evidence type="ECO:0000256" key="2">
    <source>
        <dbReference type="ARBA" id="ARBA00006063"/>
    </source>
</evidence>
<sequence>MNKIICACLMVLITIKQSVQNVVINGPGLKPDKIVMPARYFIVNFTSFNDYTTDMGKEFAVDIHGQSYTSNHCRVWANKLDRKDGTFIIRYKVYETCRELTINIYYKSKHIAGSPLQFSGPIYADHCNCPDRNIDKWLNDYGCKDSYKQIEKDLKQFVDVDMNVQIKRIIDKHHRPESTSFCHYVVKNNQIHRDCYGKHVGFNMFSDNILLYLTRKVVMPDMELVINLGDWPLARRDSDPLPIFSWCGSDDTLDIVMPTYDITESTLENMGRVSLDMLSVQGNVQRAWAAREARAVWRGRDSRAERLKLIDIARERPHLFNASLTNFFFFRDKEAQYGPKQPHISFFKFFDYKYQINIDGTVAAYRMPYLLGGGGMVLKQDSPYYEHFYHSLEPWVHYVPVARDLSDLVQRIEWAKDHDEDALKIAKNAREFANDNLLPQHIICYHAVLFKEWSKRLVSKVSVREGMTAVPQPTSEPPCSCNPPDHQQNRDEL</sequence>
<accession>A0A8S4DAU2</accession>
<feature type="chain" id="PRO_5035783159" evidence="13">
    <location>
        <begin position="22"/>
        <end position="493"/>
    </location>
</feature>
<gene>
    <name evidence="15" type="ORF">PLXY2_LOCUS1959</name>
</gene>
<keyword evidence="3" id="KW-0808">Transferase</keyword>
<evidence type="ECO:0000256" key="4">
    <source>
        <dbReference type="ARBA" id="ARBA00022729"/>
    </source>
</evidence>
<feature type="domain" description="Glycosyl transferase CAP10" evidence="14">
    <location>
        <begin position="218"/>
        <end position="460"/>
    </location>
</feature>
<dbReference type="SMART" id="SM00672">
    <property type="entry name" value="CAP10"/>
    <property type="match status" value="1"/>
</dbReference>
<evidence type="ECO:0000256" key="9">
    <source>
        <dbReference type="ARBA" id="ARBA00047553"/>
    </source>
</evidence>
<reference evidence="15" key="1">
    <citation type="submission" date="2020-11" db="EMBL/GenBank/DDBJ databases">
        <authorList>
            <person name="Whiteford S."/>
        </authorList>
    </citation>
    <scope>NUCLEOTIDE SEQUENCE</scope>
</reference>
<evidence type="ECO:0000256" key="8">
    <source>
        <dbReference type="ARBA" id="ARBA00045690"/>
    </source>
</evidence>
<dbReference type="InterPro" id="IPR001298">
    <property type="entry name" value="Filamin/ABP280_rpt"/>
</dbReference>
<dbReference type="GO" id="GO:0046527">
    <property type="term" value="F:glucosyltransferase activity"/>
    <property type="evidence" value="ECO:0007669"/>
    <property type="project" value="TreeGrafter"/>
</dbReference>
<comment type="subcellular location">
    <subcellularLocation>
        <location evidence="1">Endoplasmic reticulum lumen</location>
    </subcellularLocation>
</comment>
<feature type="signal peptide" evidence="13">
    <location>
        <begin position="1"/>
        <end position="21"/>
    </location>
</feature>
<dbReference type="EMBL" id="CAJHNJ030000005">
    <property type="protein sequence ID" value="CAG9098442.1"/>
    <property type="molecule type" value="Genomic_DNA"/>
</dbReference>
<evidence type="ECO:0000256" key="13">
    <source>
        <dbReference type="SAM" id="SignalP"/>
    </source>
</evidence>
<keyword evidence="3" id="KW-0328">Glycosyltransferase</keyword>
<dbReference type="SMART" id="SM00557">
    <property type="entry name" value="IG_FLMN"/>
    <property type="match status" value="1"/>
</dbReference>
<dbReference type="InterPro" id="IPR013783">
    <property type="entry name" value="Ig-like_fold"/>
</dbReference>
<dbReference type="InterPro" id="IPR014756">
    <property type="entry name" value="Ig_E-set"/>
</dbReference>
<comment type="function">
    <text evidence="8">Protein O-glucosyltransferase. Catalyzes the reaction that attaches glucose through an O-glycosidic linkage to a conserved serine residue found in the consensus sequence C-X-S-X-[PA]-C in epidermal growth factor-like repeats. Regulates Notch signaling by glucosylating Notch in the ER, glucosylation is required for the correct folding and cleavage of Notch.</text>
</comment>
<dbReference type="Gene3D" id="2.60.40.10">
    <property type="entry name" value="Immunoglobulins"/>
    <property type="match status" value="1"/>
</dbReference>
<evidence type="ECO:0000313" key="15">
    <source>
        <dbReference type="EMBL" id="CAG9098442.1"/>
    </source>
</evidence>
<name>A0A8S4DAU2_PLUXY</name>
<dbReference type="SUPFAM" id="SSF81296">
    <property type="entry name" value="E set domains"/>
    <property type="match status" value="1"/>
</dbReference>
<feature type="region of interest" description="Disordered" evidence="12">
    <location>
        <begin position="468"/>
        <end position="493"/>
    </location>
</feature>
<dbReference type="InterPro" id="IPR006598">
    <property type="entry name" value="CAP10"/>
</dbReference>
<evidence type="ECO:0000259" key="14">
    <source>
        <dbReference type="SMART" id="SM00672"/>
    </source>
</evidence>
<comment type="caution">
    <text evidence="15">The sequence shown here is derived from an EMBL/GenBank/DDBJ whole genome shotgun (WGS) entry which is preliminary data.</text>
</comment>
<evidence type="ECO:0000256" key="1">
    <source>
        <dbReference type="ARBA" id="ARBA00004319"/>
    </source>
</evidence>
<proteinExistence type="inferred from homology"/>
<evidence type="ECO:0000256" key="12">
    <source>
        <dbReference type="SAM" id="MobiDB-lite"/>
    </source>
</evidence>
<dbReference type="InterPro" id="IPR051091">
    <property type="entry name" value="O-Glucosyltr/Glycosyltrsf_90"/>
</dbReference>
<comment type="catalytic activity">
    <reaction evidence="9">
        <text>L-seryl-[EGF-like domain protein] + UDP-alpha-D-xylose = 3-O-(beta-D-xylosyl)-L-seryl-[EGF-like domain protein] + UDP + H(+)</text>
        <dbReference type="Rhea" id="RHEA:62016"/>
        <dbReference type="Rhea" id="RHEA-COMP:16010"/>
        <dbReference type="Rhea" id="RHEA-COMP:16011"/>
        <dbReference type="ChEBI" id="CHEBI:15378"/>
        <dbReference type="ChEBI" id="CHEBI:29999"/>
        <dbReference type="ChEBI" id="CHEBI:57632"/>
        <dbReference type="ChEBI" id="CHEBI:58223"/>
        <dbReference type="ChEBI" id="CHEBI:132085"/>
    </reaction>
</comment>
<evidence type="ECO:0000313" key="16">
    <source>
        <dbReference type="Proteomes" id="UP000653454"/>
    </source>
</evidence>
<comment type="pathway">
    <text evidence="7">Protein modification.</text>
</comment>
<dbReference type="AlphaFoldDB" id="A0A8S4DAU2"/>
<dbReference type="Pfam" id="PF00630">
    <property type="entry name" value="Filamin"/>
    <property type="match status" value="1"/>
</dbReference>
<evidence type="ECO:0000256" key="11">
    <source>
        <dbReference type="PROSITE-ProRule" id="PRU00087"/>
    </source>
</evidence>
<comment type="similarity">
    <text evidence="2">Belongs to the KDELC family.</text>
</comment>